<accession>A0A8S5SIZ1</accession>
<reference evidence="1" key="1">
    <citation type="journal article" date="2021" name="Proc. Natl. Acad. Sci. U.S.A.">
        <title>A Catalog of Tens of Thousands of Viruses from Human Metagenomes Reveals Hidden Associations with Chronic Diseases.</title>
        <authorList>
            <person name="Tisza M.J."/>
            <person name="Buck C.B."/>
        </authorList>
    </citation>
    <scope>NUCLEOTIDE SEQUENCE</scope>
    <source>
        <strain evidence="1">CtSuy3</strain>
    </source>
</reference>
<sequence length="105" mass="12178">MDARLKVDALLREVLKENTASIHLYFQPKAGFQLQYPCIVYSESRIRNNHANDRVYIQHPFYTVTVMDRDPDSKIKAAVSALPKCTYDRSFVSDGLYHTVFTIYT</sequence>
<organism evidence="1">
    <name type="scientific">Siphoviridae sp. ctSuy3</name>
    <dbReference type="NCBI Taxonomy" id="2827874"/>
    <lineage>
        <taxon>Viruses</taxon>
        <taxon>Duplodnaviria</taxon>
        <taxon>Heunggongvirae</taxon>
        <taxon>Uroviricota</taxon>
        <taxon>Caudoviricetes</taxon>
    </lineage>
</organism>
<dbReference type="EMBL" id="BK032601">
    <property type="protein sequence ID" value="DAF50795.1"/>
    <property type="molecule type" value="Genomic_DNA"/>
</dbReference>
<name>A0A8S5SIZ1_9CAUD</name>
<proteinExistence type="predicted"/>
<protein>
    <submittedName>
        <fullName evidence="1">Tail completion protein</fullName>
    </submittedName>
</protein>
<evidence type="ECO:0000313" key="1">
    <source>
        <dbReference type="EMBL" id="DAF50795.1"/>
    </source>
</evidence>